<feature type="transmembrane region" description="Helical" evidence="1">
    <location>
        <begin position="69"/>
        <end position="86"/>
    </location>
</feature>
<dbReference type="AlphaFoldDB" id="A0A2G8LRN4"/>
<name>A0A2G8LRN4_STIJA</name>
<keyword evidence="1" id="KW-1133">Transmembrane helix</keyword>
<dbReference type="OrthoDB" id="67965at2759"/>
<evidence type="ECO:0000256" key="1">
    <source>
        <dbReference type="SAM" id="Phobius"/>
    </source>
</evidence>
<dbReference type="EMBL" id="MRZV01000003">
    <property type="protein sequence ID" value="PIK62928.1"/>
    <property type="molecule type" value="Genomic_DNA"/>
</dbReference>
<proteinExistence type="predicted"/>
<keyword evidence="1" id="KW-0812">Transmembrane</keyword>
<comment type="caution">
    <text evidence="2">The sequence shown here is derived from an EMBL/GenBank/DDBJ whole genome shotgun (WGS) entry which is preliminary data.</text>
</comment>
<evidence type="ECO:0000313" key="3">
    <source>
        <dbReference type="Proteomes" id="UP000230750"/>
    </source>
</evidence>
<dbReference type="GO" id="GO:0016020">
    <property type="term" value="C:membrane"/>
    <property type="evidence" value="ECO:0007669"/>
    <property type="project" value="TreeGrafter"/>
</dbReference>
<dbReference type="Pfam" id="PF06966">
    <property type="entry name" value="DUF1295"/>
    <property type="match status" value="1"/>
</dbReference>
<sequence>MGTTTSAVLAKSALWDFGIQWGMWAISSALQTERFYDATGSGTFIYLALQSYQWGSSVKTKRQKVQTSLVVIWALRLGLFLMSRIFADGIDKRFNHVRDNPKVFLIYWTVQGVWIFLTLLPTLILNSEKNDVQVGTRDYIGWGLWGSGCSSKLLQIVKRVLSKLIPATRSTRKRSMRAPRAKCDHIKGKFINSGLWSVSRHPNYLGEILVWSGLYLSASSVFSGWQHVSVLSPLFVYFLLTRVSGIPLLERGGMKRWGSDPNYLEYIKNVPVLFPSLW</sequence>
<reference evidence="2 3" key="1">
    <citation type="journal article" date="2017" name="PLoS Biol.">
        <title>The sea cucumber genome provides insights into morphological evolution and visceral regeneration.</title>
        <authorList>
            <person name="Zhang X."/>
            <person name="Sun L."/>
            <person name="Yuan J."/>
            <person name="Sun Y."/>
            <person name="Gao Y."/>
            <person name="Zhang L."/>
            <person name="Li S."/>
            <person name="Dai H."/>
            <person name="Hamel J.F."/>
            <person name="Liu C."/>
            <person name="Yu Y."/>
            <person name="Liu S."/>
            <person name="Lin W."/>
            <person name="Guo K."/>
            <person name="Jin S."/>
            <person name="Xu P."/>
            <person name="Storey K.B."/>
            <person name="Huan P."/>
            <person name="Zhang T."/>
            <person name="Zhou Y."/>
            <person name="Zhang J."/>
            <person name="Lin C."/>
            <person name="Li X."/>
            <person name="Xing L."/>
            <person name="Huo D."/>
            <person name="Sun M."/>
            <person name="Wang L."/>
            <person name="Mercier A."/>
            <person name="Li F."/>
            <person name="Yang H."/>
            <person name="Xiang J."/>
        </authorList>
    </citation>
    <scope>NUCLEOTIDE SEQUENCE [LARGE SCALE GENOMIC DNA]</scope>
    <source>
        <strain evidence="2">Shaxun</strain>
        <tissue evidence="2">Muscle</tissue>
    </source>
</reference>
<feature type="transmembrane region" description="Helical" evidence="1">
    <location>
        <begin position="106"/>
        <end position="125"/>
    </location>
</feature>
<accession>A0A2G8LRN4</accession>
<dbReference type="InterPro" id="IPR010721">
    <property type="entry name" value="UstE-like"/>
</dbReference>
<organism evidence="2 3">
    <name type="scientific">Stichopus japonicus</name>
    <name type="common">Sea cucumber</name>
    <dbReference type="NCBI Taxonomy" id="307972"/>
    <lineage>
        <taxon>Eukaryota</taxon>
        <taxon>Metazoa</taxon>
        <taxon>Echinodermata</taxon>
        <taxon>Eleutherozoa</taxon>
        <taxon>Echinozoa</taxon>
        <taxon>Holothuroidea</taxon>
        <taxon>Aspidochirotacea</taxon>
        <taxon>Aspidochirotida</taxon>
        <taxon>Stichopodidae</taxon>
        <taxon>Apostichopus</taxon>
    </lineage>
</organism>
<dbReference type="PANTHER" id="PTHR32251:SF17">
    <property type="entry name" value="STEROID 5-ALPHA REDUCTASE C-TERMINAL DOMAIN-CONTAINING PROTEIN"/>
    <property type="match status" value="1"/>
</dbReference>
<dbReference type="PANTHER" id="PTHR32251">
    <property type="entry name" value="3-OXO-5-ALPHA-STEROID 4-DEHYDROGENASE"/>
    <property type="match status" value="1"/>
</dbReference>
<dbReference type="Proteomes" id="UP000230750">
    <property type="component" value="Unassembled WGS sequence"/>
</dbReference>
<gene>
    <name evidence="2" type="ORF">BSL78_00163</name>
</gene>
<dbReference type="PROSITE" id="PS50244">
    <property type="entry name" value="S5A_REDUCTASE"/>
    <property type="match status" value="1"/>
</dbReference>
<evidence type="ECO:0000313" key="2">
    <source>
        <dbReference type="EMBL" id="PIK62928.1"/>
    </source>
</evidence>
<protein>
    <submittedName>
        <fullName evidence="2">Uncharacterized protein</fullName>
    </submittedName>
</protein>
<dbReference type="Gene3D" id="1.20.120.1630">
    <property type="match status" value="1"/>
</dbReference>
<keyword evidence="3" id="KW-1185">Reference proteome</keyword>
<keyword evidence="1" id="KW-0472">Membrane</keyword>